<dbReference type="Proteomes" id="UP000700596">
    <property type="component" value="Unassembled WGS sequence"/>
</dbReference>
<dbReference type="Pfam" id="PF26204">
    <property type="entry name" value="Med14_fung"/>
    <property type="match status" value="1"/>
</dbReference>
<name>A0A9P9EHG5_9PLEO</name>
<feature type="region of interest" description="Disordered" evidence="10">
    <location>
        <begin position="82"/>
        <end position="213"/>
    </location>
</feature>
<dbReference type="PANTHER" id="PTHR12809:SF2">
    <property type="entry name" value="MEDIATOR OF RNA POLYMERASE II TRANSCRIPTION SUBUNIT 14"/>
    <property type="match status" value="1"/>
</dbReference>
<keyword evidence="4 9" id="KW-0805">Transcription regulation</keyword>
<feature type="region of interest" description="Disordered" evidence="10">
    <location>
        <begin position="22"/>
        <end position="69"/>
    </location>
</feature>
<proteinExistence type="inferred from homology"/>
<organism evidence="12 13">
    <name type="scientific">Dendryphion nanum</name>
    <dbReference type="NCBI Taxonomy" id="256645"/>
    <lineage>
        <taxon>Eukaryota</taxon>
        <taxon>Fungi</taxon>
        <taxon>Dikarya</taxon>
        <taxon>Ascomycota</taxon>
        <taxon>Pezizomycotina</taxon>
        <taxon>Dothideomycetes</taxon>
        <taxon>Pleosporomycetidae</taxon>
        <taxon>Pleosporales</taxon>
        <taxon>Torulaceae</taxon>
        <taxon>Dendryphion</taxon>
    </lineage>
</organism>
<feature type="compositionally biased region" description="Low complexity" evidence="10">
    <location>
        <begin position="1142"/>
        <end position="1167"/>
    </location>
</feature>
<evidence type="ECO:0000256" key="6">
    <source>
        <dbReference type="ARBA" id="ARBA00023163"/>
    </source>
</evidence>
<evidence type="ECO:0000256" key="10">
    <source>
        <dbReference type="SAM" id="MobiDB-lite"/>
    </source>
</evidence>
<evidence type="ECO:0000313" key="12">
    <source>
        <dbReference type="EMBL" id="KAH7138330.1"/>
    </source>
</evidence>
<feature type="compositionally biased region" description="Basic residues" evidence="10">
    <location>
        <begin position="85"/>
        <end position="98"/>
    </location>
</feature>
<feature type="compositionally biased region" description="Low complexity" evidence="10">
    <location>
        <begin position="139"/>
        <end position="148"/>
    </location>
</feature>
<sequence length="1212" mass="135541">MWVWRVWTREGRAEVLKAGHCPLPRPPSSLVTVPVPIPQHHHHPPSPPHHNPPPPPPTRITTPSPPPHRSLAITTLALRSSLVQRQRRARAAASRRPRANLSHLPHPSSFAATPSDPPAHFKIQSAHTPSPLDHVPRKAVAGGSSSGARIGRPGDERQSMPGIKMDYTGADSRDGESRKRTHEGKFLNGDRTPRKDAPNANGSASTSGLNGLSASGAVAAPAVSHPRMDELPPELEHIGDDCYHPLSKLLERMALETFSEIQTLLAKMAEMHAVQHPNGLLANGQGGYVNGLPDNSEANKQKKMMLMQFSQSNRAKFIKLLVLTQWGKKSAADIMKLIDLFTYLRKKSQALEHTDLVLLGMKDWLAVARQYNPDIKTALPILSLGKADWIPDLGYIPKGPLSPAKALKLLKNLNVSASVRLTKWHVSDGKATFVVDSEFEMDQWHFIDFRLLFSPAPAIEPLVDGKLRESGLEGCFEWLHNYVLTHKINILKSQAKELARTRWAGTLRVEEIHRMLAVQYWIGNERPSNGKTSWRGSPLSVLKIRWHRNGELNLSMERILKQVVALHTGHLLQTIQPTHSRIEPCDCSLRLSLGRTENQTIITVEPVTGKYILQPRGPISSRTEHALNSPTRFQPGKDRDPTSTYGKIITSLLAQTLHDALEQHASQLGWHSPTRQSLKVDTLKDATKLGVLAYAMYRPNGWAKNFALVPIIDASGESWWFLELDAKNINIVQAEQLQLDLAGRRPRINRTTLASIERVAVQQLSFFATRRECKRRNLNSLLTIETSTPSAIQQQLGASQSCVRGWVLQLRTADLLTPKTGEEPWLEPTIRVTCQGVKGDCRNVSHIASGTMVKAVVADMLRLMASSPQDHFTFSENGNFAILLTTPFGEPILSELSARLRDLDRLRAFASSLERRKMKLKSSSLQEISFQYGQSYSATVNFSQEKNIKVALSPGNPHNRVRYHLVDIINERTPFQLPGSHISGPDRFCAYLMITRPILSALTELEKTALRDFRNPSIHVHEIGVYRITYANPLCSFDLKLKIKNDNLFWQVEDNERKPADIRPIPERLPTRARLESLKVGLRKLFREHGEGWIGTRSGIIAEIDGIPDALRKLHQTIKAAAVEGDALPYVEVPDPHPPSQQHPQQHLQQQQHMQQQQMQQQQQQQRQGGGPPVGHPSMGRGGQNHPGQANARHQQQHQQGHVKKQEVIELD</sequence>
<comment type="subcellular location">
    <subcellularLocation>
        <location evidence="1 9">Nucleus</location>
    </subcellularLocation>
</comment>
<dbReference type="GO" id="GO:0016592">
    <property type="term" value="C:mediator complex"/>
    <property type="evidence" value="ECO:0007669"/>
    <property type="project" value="UniProtKB-UniRule"/>
</dbReference>
<keyword evidence="13" id="KW-1185">Reference proteome</keyword>
<feature type="compositionally biased region" description="Pro residues" evidence="10">
    <location>
        <begin position="45"/>
        <end position="68"/>
    </location>
</feature>
<dbReference type="GO" id="GO:0006357">
    <property type="term" value="P:regulation of transcription by RNA polymerase II"/>
    <property type="evidence" value="ECO:0007669"/>
    <property type="project" value="InterPro"/>
</dbReference>
<evidence type="ECO:0000259" key="11">
    <source>
        <dbReference type="Pfam" id="PF08638"/>
    </source>
</evidence>
<comment type="subunit">
    <text evidence="9">Component of the Mediator complex.</text>
</comment>
<evidence type="ECO:0000256" key="1">
    <source>
        <dbReference type="ARBA" id="ARBA00004123"/>
    </source>
</evidence>
<evidence type="ECO:0000256" key="9">
    <source>
        <dbReference type="RuleBase" id="RU365082"/>
    </source>
</evidence>
<dbReference type="GO" id="GO:0070847">
    <property type="term" value="C:core mediator complex"/>
    <property type="evidence" value="ECO:0007669"/>
    <property type="project" value="TreeGrafter"/>
</dbReference>
<evidence type="ECO:0000313" key="13">
    <source>
        <dbReference type="Proteomes" id="UP000700596"/>
    </source>
</evidence>
<dbReference type="OrthoDB" id="205099at2759"/>
<feature type="compositionally biased region" description="Polar residues" evidence="10">
    <location>
        <begin position="200"/>
        <end position="212"/>
    </location>
</feature>
<dbReference type="EMBL" id="JAGMWT010000001">
    <property type="protein sequence ID" value="KAH7138330.1"/>
    <property type="molecule type" value="Genomic_DNA"/>
</dbReference>
<comment type="caution">
    <text evidence="12">The sequence shown here is derived from an EMBL/GenBank/DDBJ whole genome shotgun (WGS) entry which is preliminary data.</text>
</comment>
<feature type="region of interest" description="Disordered" evidence="10">
    <location>
        <begin position="1129"/>
        <end position="1212"/>
    </location>
</feature>
<evidence type="ECO:0000256" key="8">
    <source>
        <dbReference type="ARBA" id="ARBA00032007"/>
    </source>
</evidence>
<reference evidence="12" key="1">
    <citation type="journal article" date="2021" name="Nat. Commun.">
        <title>Genetic determinants of endophytism in the Arabidopsis root mycobiome.</title>
        <authorList>
            <person name="Mesny F."/>
            <person name="Miyauchi S."/>
            <person name="Thiergart T."/>
            <person name="Pickel B."/>
            <person name="Atanasova L."/>
            <person name="Karlsson M."/>
            <person name="Huettel B."/>
            <person name="Barry K.W."/>
            <person name="Haridas S."/>
            <person name="Chen C."/>
            <person name="Bauer D."/>
            <person name="Andreopoulos W."/>
            <person name="Pangilinan J."/>
            <person name="LaButti K."/>
            <person name="Riley R."/>
            <person name="Lipzen A."/>
            <person name="Clum A."/>
            <person name="Drula E."/>
            <person name="Henrissat B."/>
            <person name="Kohler A."/>
            <person name="Grigoriev I.V."/>
            <person name="Martin F.M."/>
            <person name="Hacquard S."/>
        </authorList>
    </citation>
    <scope>NUCLEOTIDE SEQUENCE</scope>
    <source>
        <strain evidence="12">MPI-CAGE-CH-0243</strain>
    </source>
</reference>
<evidence type="ECO:0000256" key="4">
    <source>
        <dbReference type="ARBA" id="ARBA00023015"/>
    </source>
</evidence>
<feature type="domain" description="Mediator complex subunit MED14 N-terminal" evidence="11">
    <location>
        <begin position="244"/>
        <end position="442"/>
    </location>
</feature>
<dbReference type="InterPro" id="IPR055122">
    <property type="entry name" value="Med14_N"/>
</dbReference>
<dbReference type="GO" id="GO:0003712">
    <property type="term" value="F:transcription coregulator activity"/>
    <property type="evidence" value="ECO:0007669"/>
    <property type="project" value="UniProtKB-UniRule"/>
</dbReference>
<comment type="function">
    <text evidence="9">Component of the Mediator complex, a coactivator involved in the regulated transcription of nearly all RNA polymerase II-dependent genes. Mediator functions as a bridge to convey information from gene-specific regulatory proteins to the basal RNA polymerase II transcription machinery. Mediator is recruited to promoters by direct interactions with regulatory proteins and serves as a scaffold for the assembly of a functional preinitiation complex with RNA polymerase II and the general transcription factors.</text>
</comment>
<dbReference type="Pfam" id="PF08638">
    <property type="entry name" value="Med14"/>
    <property type="match status" value="1"/>
</dbReference>
<dbReference type="InterPro" id="IPR013947">
    <property type="entry name" value="Mediator_Med14"/>
</dbReference>
<protein>
    <recommendedName>
        <fullName evidence="3 9">Mediator of RNA polymerase II transcription subunit 14</fullName>
    </recommendedName>
    <alternativeName>
        <fullName evidence="8 9">Mediator complex subunit 14</fullName>
    </alternativeName>
</protein>
<dbReference type="PANTHER" id="PTHR12809">
    <property type="entry name" value="MEDIATOR COMPLEX SUBUNIT"/>
    <property type="match status" value="1"/>
</dbReference>
<evidence type="ECO:0000256" key="3">
    <source>
        <dbReference type="ARBA" id="ARBA00019619"/>
    </source>
</evidence>
<dbReference type="AlphaFoldDB" id="A0A9P9EHG5"/>
<keyword evidence="7 9" id="KW-0539">Nucleus</keyword>
<keyword evidence="5 9" id="KW-0010">Activator</keyword>
<evidence type="ECO:0000256" key="2">
    <source>
        <dbReference type="ARBA" id="ARBA00007813"/>
    </source>
</evidence>
<evidence type="ECO:0000256" key="7">
    <source>
        <dbReference type="ARBA" id="ARBA00023242"/>
    </source>
</evidence>
<comment type="similarity">
    <text evidence="2 9">Belongs to the Mediator complex subunit 14 family.</text>
</comment>
<keyword evidence="6 9" id="KW-0804">Transcription</keyword>
<gene>
    <name evidence="12" type="ORF">B0J11DRAFT_555140</name>
</gene>
<accession>A0A9P9EHG5</accession>
<evidence type="ECO:0000256" key="5">
    <source>
        <dbReference type="ARBA" id="ARBA00023159"/>
    </source>
</evidence>